<organism evidence="1">
    <name type="scientific">Singulisphaera sp. Ch08</name>
    <dbReference type="NCBI Taxonomy" id="3120278"/>
    <lineage>
        <taxon>Bacteria</taxon>
        <taxon>Pseudomonadati</taxon>
        <taxon>Planctomycetota</taxon>
        <taxon>Planctomycetia</taxon>
        <taxon>Isosphaerales</taxon>
        <taxon>Isosphaeraceae</taxon>
        <taxon>Singulisphaera</taxon>
    </lineage>
</organism>
<dbReference type="AlphaFoldDB" id="A0AAU7CB29"/>
<reference evidence="1" key="1">
    <citation type="submission" date="2024-05" db="EMBL/GenBank/DDBJ databases">
        <title>Planctomycetes of the genus Singulisphaera possess chitinolytic capabilities.</title>
        <authorList>
            <person name="Ivanova A."/>
        </authorList>
    </citation>
    <scope>NUCLEOTIDE SEQUENCE</scope>
    <source>
        <strain evidence="1">Ch08T</strain>
    </source>
</reference>
<gene>
    <name evidence="1" type="ORF">V5E97_29535</name>
</gene>
<name>A0AAU7CB29_9BACT</name>
<sequence>MSTRQMMVAVAVVAVALGGGPAIGRLRRVCIDRANPHYLMSALCGNEYTLFHERATTCRKWESERIPWDLVTEEAETLRLCPDQRDAPAIGSWIKQADGWERAALTARSADTRQYRKARIYDLWGLWAYIDFLVSIDPFNQGNEIAPLSLLVLFCPFWLGLRATRKAMSRLLRPAPE</sequence>
<protein>
    <submittedName>
        <fullName evidence="1">Uncharacterized protein</fullName>
    </submittedName>
</protein>
<proteinExistence type="predicted"/>
<dbReference type="RefSeq" id="WP_406695187.1">
    <property type="nucleotide sequence ID" value="NZ_CP155447.1"/>
</dbReference>
<dbReference type="EMBL" id="CP155447">
    <property type="protein sequence ID" value="XBH02444.1"/>
    <property type="molecule type" value="Genomic_DNA"/>
</dbReference>
<accession>A0AAU7CB29</accession>
<evidence type="ECO:0000313" key="1">
    <source>
        <dbReference type="EMBL" id="XBH02444.1"/>
    </source>
</evidence>